<proteinExistence type="predicted"/>
<sequence>MSHIRRNSLGLMLLVMMGALPILPGCGEEPPPPVETEGIDFEAAEQQATKEYGGQ</sequence>
<accession>A0A518GVA9</accession>
<reference evidence="2 3" key="1">
    <citation type="submission" date="2019-02" db="EMBL/GenBank/DDBJ databases">
        <title>Deep-cultivation of Planctomycetes and their phenomic and genomic characterization uncovers novel biology.</title>
        <authorList>
            <person name="Wiegand S."/>
            <person name="Jogler M."/>
            <person name="Boedeker C."/>
            <person name="Pinto D."/>
            <person name="Vollmers J."/>
            <person name="Rivas-Marin E."/>
            <person name="Kohn T."/>
            <person name="Peeters S.H."/>
            <person name="Heuer A."/>
            <person name="Rast P."/>
            <person name="Oberbeckmann S."/>
            <person name="Bunk B."/>
            <person name="Jeske O."/>
            <person name="Meyerdierks A."/>
            <person name="Storesund J.E."/>
            <person name="Kallscheuer N."/>
            <person name="Luecker S."/>
            <person name="Lage O.M."/>
            <person name="Pohl T."/>
            <person name="Merkel B.J."/>
            <person name="Hornburger P."/>
            <person name="Mueller R.-W."/>
            <person name="Bruemmer F."/>
            <person name="Labrenz M."/>
            <person name="Spormann A.M."/>
            <person name="Op den Camp H."/>
            <person name="Overmann J."/>
            <person name="Amann R."/>
            <person name="Jetten M.S.M."/>
            <person name="Mascher T."/>
            <person name="Medema M.H."/>
            <person name="Devos D.P."/>
            <person name="Kaster A.-K."/>
            <person name="Ovreas L."/>
            <person name="Rohde M."/>
            <person name="Galperin M.Y."/>
            <person name="Jogler C."/>
        </authorList>
    </citation>
    <scope>NUCLEOTIDE SEQUENCE [LARGE SCALE GENOMIC DNA]</scope>
    <source>
        <strain evidence="2 3">ElP</strain>
    </source>
</reference>
<evidence type="ECO:0000256" key="1">
    <source>
        <dbReference type="SAM" id="MobiDB-lite"/>
    </source>
</evidence>
<name>A0A518GVA9_9BACT</name>
<evidence type="ECO:0000313" key="3">
    <source>
        <dbReference type="Proteomes" id="UP000317835"/>
    </source>
</evidence>
<keyword evidence="3" id="KW-1185">Reference proteome</keyword>
<gene>
    <name evidence="2" type="ORF">ElP_03620</name>
</gene>
<dbReference type="EMBL" id="CP036426">
    <property type="protein sequence ID" value="QDV32529.1"/>
    <property type="molecule type" value="Genomic_DNA"/>
</dbReference>
<dbReference type="Proteomes" id="UP000317835">
    <property type="component" value="Chromosome"/>
</dbReference>
<feature type="region of interest" description="Disordered" evidence="1">
    <location>
        <begin position="26"/>
        <end position="55"/>
    </location>
</feature>
<protein>
    <submittedName>
        <fullName evidence="2">Uncharacterized protein</fullName>
    </submittedName>
</protein>
<dbReference type="RefSeq" id="WP_197446644.1">
    <property type="nucleotide sequence ID" value="NZ_CP036426.1"/>
</dbReference>
<dbReference type="AlphaFoldDB" id="A0A518GVA9"/>
<dbReference type="KEGG" id="tpla:ElP_03620"/>
<evidence type="ECO:0000313" key="2">
    <source>
        <dbReference type="EMBL" id="QDV32529.1"/>
    </source>
</evidence>
<organism evidence="2 3">
    <name type="scientific">Tautonia plasticadhaerens</name>
    <dbReference type="NCBI Taxonomy" id="2527974"/>
    <lineage>
        <taxon>Bacteria</taxon>
        <taxon>Pseudomonadati</taxon>
        <taxon>Planctomycetota</taxon>
        <taxon>Planctomycetia</taxon>
        <taxon>Isosphaerales</taxon>
        <taxon>Isosphaeraceae</taxon>
        <taxon>Tautonia</taxon>
    </lineage>
</organism>